<dbReference type="Pfam" id="PF00725">
    <property type="entry name" value="3HCDH"/>
    <property type="match status" value="2"/>
</dbReference>
<dbReference type="FunFam" id="3.10.129.10:FF:000022">
    <property type="entry name" value="Phenylacetic acid degradation protein"/>
    <property type="match status" value="1"/>
</dbReference>
<evidence type="ECO:0000256" key="3">
    <source>
        <dbReference type="ARBA" id="ARBA00009463"/>
    </source>
</evidence>
<dbReference type="SUPFAM" id="SSF51735">
    <property type="entry name" value="NAD(P)-binding Rossmann-fold domains"/>
    <property type="match status" value="1"/>
</dbReference>
<dbReference type="InterPro" id="IPR008927">
    <property type="entry name" value="6-PGluconate_DH-like_C_sf"/>
</dbReference>
<feature type="domain" description="3-hydroxybutyryl-CoA dehydrogenase reduced Rossmann-fold" evidence="9">
    <location>
        <begin position="341"/>
        <end position="409"/>
    </location>
</feature>
<evidence type="ECO:0000256" key="4">
    <source>
        <dbReference type="ARBA" id="ARBA00022801"/>
    </source>
</evidence>
<keyword evidence="11" id="KW-1185">Reference proteome</keyword>
<dbReference type="InterPro" id="IPR006180">
    <property type="entry name" value="3-OHacyl-CoA_DH_CS"/>
</dbReference>
<evidence type="ECO:0000259" key="9">
    <source>
        <dbReference type="Pfam" id="PF18321"/>
    </source>
</evidence>
<dbReference type="InterPro" id="IPR006108">
    <property type="entry name" value="3HC_DH_C"/>
</dbReference>
<protein>
    <submittedName>
        <fullName evidence="10">Hydroxyphenylacetyl-CoA thioesterase PaaI</fullName>
    </submittedName>
</protein>
<feature type="domain" description="Thioesterase" evidence="8">
    <location>
        <begin position="552"/>
        <end position="624"/>
    </location>
</feature>
<keyword evidence="5" id="KW-0560">Oxidoreductase</keyword>
<feature type="domain" description="3-hydroxyacyl-CoA dehydrogenase C-terminal" evidence="6">
    <location>
        <begin position="190"/>
        <end position="286"/>
    </location>
</feature>
<comment type="similarity">
    <text evidence="3">Belongs to the 3-hydroxyacyl-CoA dehydrogenase family.</text>
</comment>
<dbReference type="NCBIfam" id="NF006124">
    <property type="entry name" value="PRK08268.1"/>
    <property type="match status" value="1"/>
</dbReference>
<dbReference type="InterPro" id="IPR036291">
    <property type="entry name" value="NAD(P)-bd_dom_sf"/>
</dbReference>
<dbReference type="Gene3D" id="1.10.1040.50">
    <property type="match status" value="1"/>
</dbReference>
<gene>
    <name evidence="10" type="primary">paaI</name>
    <name evidence="10" type="ORF">E1262_10285</name>
</gene>
<dbReference type="InterPro" id="IPR011973">
    <property type="entry name" value="PaaD"/>
</dbReference>
<dbReference type="CDD" id="cd03443">
    <property type="entry name" value="PaaI_thioesterase"/>
    <property type="match status" value="1"/>
</dbReference>
<evidence type="ECO:0000259" key="7">
    <source>
        <dbReference type="Pfam" id="PF02737"/>
    </source>
</evidence>
<organism evidence="10 11">
    <name type="scientific">Jiangella aurantiaca</name>
    <dbReference type="NCBI Taxonomy" id="2530373"/>
    <lineage>
        <taxon>Bacteria</taxon>
        <taxon>Bacillati</taxon>
        <taxon>Actinomycetota</taxon>
        <taxon>Actinomycetes</taxon>
        <taxon>Jiangellales</taxon>
        <taxon>Jiangellaceae</taxon>
        <taxon>Jiangella</taxon>
    </lineage>
</organism>
<dbReference type="EMBL" id="SMLB01000010">
    <property type="protein sequence ID" value="TDD70227.1"/>
    <property type="molecule type" value="Genomic_DNA"/>
</dbReference>
<evidence type="ECO:0000259" key="6">
    <source>
        <dbReference type="Pfam" id="PF00725"/>
    </source>
</evidence>
<dbReference type="FunFam" id="3.40.50.720:FF:000009">
    <property type="entry name" value="Fatty oxidation complex, alpha subunit"/>
    <property type="match status" value="1"/>
</dbReference>
<reference evidence="10 11" key="1">
    <citation type="submission" date="2019-02" db="EMBL/GenBank/DDBJ databases">
        <title>Draft genome sequences of novel Actinobacteria.</title>
        <authorList>
            <person name="Sahin N."/>
            <person name="Ay H."/>
            <person name="Saygin H."/>
        </authorList>
    </citation>
    <scope>NUCLEOTIDE SEQUENCE [LARGE SCALE GENOMIC DNA]</scope>
    <source>
        <strain evidence="10 11">8K307</strain>
    </source>
</reference>
<dbReference type="Pfam" id="PF02737">
    <property type="entry name" value="3HCDH_N"/>
    <property type="match status" value="1"/>
</dbReference>
<proteinExistence type="inferred from homology"/>
<comment type="pathway">
    <text evidence="1">Lipid metabolism; butanoate metabolism.</text>
</comment>
<dbReference type="InterPro" id="IPR003736">
    <property type="entry name" value="PAAI_dom"/>
</dbReference>
<dbReference type="SUPFAM" id="SSF48179">
    <property type="entry name" value="6-phosphogluconate dehydrogenase C-terminal domain-like"/>
    <property type="match status" value="2"/>
</dbReference>
<dbReference type="GO" id="GO:0070403">
    <property type="term" value="F:NAD+ binding"/>
    <property type="evidence" value="ECO:0007669"/>
    <property type="project" value="InterPro"/>
</dbReference>
<dbReference type="GO" id="GO:0006631">
    <property type="term" value="P:fatty acid metabolic process"/>
    <property type="evidence" value="ECO:0007669"/>
    <property type="project" value="InterPro"/>
</dbReference>
<dbReference type="RefSeq" id="WP_132103038.1">
    <property type="nucleotide sequence ID" value="NZ_SMLB01000010.1"/>
</dbReference>
<dbReference type="NCBIfam" id="TIGR00369">
    <property type="entry name" value="unchar_dom_1"/>
    <property type="match status" value="1"/>
</dbReference>
<dbReference type="Proteomes" id="UP000295217">
    <property type="component" value="Unassembled WGS sequence"/>
</dbReference>
<dbReference type="Pfam" id="PF03061">
    <property type="entry name" value="4HBT"/>
    <property type="match status" value="1"/>
</dbReference>
<feature type="domain" description="3-hydroxyacyl-CoA dehydrogenase NAD binding" evidence="7">
    <location>
        <begin position="10"/>
        <end position="185"/>
    </location>
</feature>
<evidence type="ECO:0000313" key="11">
    <source>
        <dbReference type="Proteomes" id="UP000295217"/>
    </source>
</evidence>
<dbReference type="GO" id="GO:0016289">
    <property type="term" value="F:acyl-CoA hydrolase activity"/>
    <property type="evidence" value="ECO:0007669"/>
    <property type="project" value="UniProtKB-ARBA"/>
</dbReference>
<dbReference type="PROSITE" id="PS00067">
    <property type="entry name" value="3HCDH"/>
    <property type="match status" value="1"/>
</dbReference>
<dbReference type="InterPro" id="IPR006683">
    <property type="entry name" value="Thioestr_dom"/>
</dbReference>
<dbReference type="AlphaFoldDB" id="A0A4V2YSK8"/>
<evidence type="ECO:0000313" key="10">
    <source>
        <dbReference type="EMBL" id="TDD70227.1"/>
    </source>
</evidence>
<dbReference type="InterPro" id="IPR041040">
    <property type="entry name" value="3HCDH_RFF"/>
</dbReference>
<dbReference type="Gene3D" id="3.40.50.720">
    <property type="entry name" value="NAD(P)-binding Rossmann-like Domain"/>
    <property type="match status" value="1"/>
</dbReference>
<name>A0A4V2YSK8_9ACTN</name>
<dbReference type="Pfam" id="PF18321">
    <property type="entry name" value="3HCDH_RFF"/>
    <property type="match status" value="1"/>
</dbReference>
<keyword evidence="4" id="KW-0378">Hydrolase</keyword>
<comment type="similarity">
    <text evidence="2">Belongs to the thioesterase PaaI family.</text>
</comment>
<dbReference type="NCBIfam" id="TIGR02286">
    <property type="entry name" value="PaaD"/>
    <property type="match status" value="1"/>
</dbReference>
<dbReference type="InterPro" id="IPR006176">
    <property type="entry name" value="3-OHacyl-CoA_DH_NAD-bd"/>
</dbReference>
<dbReference type="Gene3D" id="3.10.129.10">
    <property type="entry name" value="Hotdog Thioesterase"/>
    <property type="match status" value="1"/>
</dbReference>
<accession>A0A4V2YSK8</accession>
<evidence type="ECO:0000256" key="2">
    <source>
        <dbReference type="ARBA" id="ARBA00008324"/>
    </source>
</evidence>
<dbReference type="PANTHER" id="PTHR48075">
    <property type="entry name" value="3-HYDROXYACYL-COA DEHYDROGENASE FAMILY PROTEIN"/>
    <property type="match status" value="1"/>
</dbReference>
<dbReference type="PANTHER" id="PTHR48075:SF5">
    <property type="entry name" value="3-HYDROXYBUTYRYL-COA DEHYDROGENASE"/>
    <property type="match status" value="1"/>
</dbReference>
<dbReference type="SUPFAM" id="SSF54637">
    <property type="entry name" value="Thioesterase/thiol ester dehydrase-isomerase"/>
    <property type="match status" value="1"/>
</dbReference>
<dbReference type="OrthoDB" id="9771883at2"/>
<evidence type="ECO:0000256" key="5">
    <source>
        <dbReference type="ARBA" id="ARBA00023002"/>
    </source>
</evidence>
<dbReference type="InterPro" id="IPR029069">
    <property type="entry name" value="HotDog_dom_sf"/>
</dbReference>
<evidence type="ECO:0000256" key="1">
    <source>
        <dbReference type="ARBA" id="ARBA00005086"/>
    </source>
</evidence>
<comment type="caution">
    <text evidence="10">The sequence shown here is derived from an EMBL/GenBank/DDBJ whole genome shotgun (WGS) entry which is preliminary data.</text>
</comment>
<feature type="domain" description="3-hydroxyacyl-CoA dehydrogenase C-terminal" evidence="6">
    <location>
        <begin position="410"/>
        <end position="491"/>
    </location>
</feature>
<evidence type="ECO:0000259" key="8">
    <source>
        <dbReference type="Pfam" id="PF03061"/>
    </source>
</evidence>
<dbReference type="GO" id="GO:0016616">
    <property type="term" value="F:oxidoreductase activity, acting on the CH-OH group of donors, NAD or NADP as acceptor"/>
    <property type="evidence" value="ECO:0007669"/>
    <property type="project" value="InterPro"/>
</dbReference>
<sequence>MEAIARSVPVGVVGAGTMGAGIAQVAAAAGHEVRVYDAADGAAAAAVEAIYQRLARAVDKGRLLAEEAEDAATRLHAVAALEDLAGCGLVIEAVVEDLEVKRALFAGLEAVCGPDAVLATNTSSLSVDAIAGELAQAGRVAGLHFFNPAPVLPLVEVVSGAHTDAAVADLLVATAAAWGKTPVRAASTPGFIVNRVARPFYGEAFRLLESGRVDAATVDALLCESGGFRMGAFELADLIGHDVNLAVSRSVWEAFGRDPRFTPSVLQERLVADGRLGRKSGGGIYAADAPRPEPATADPTEANLGHWLGSGDGDGPLTRAGAAGRPSGTVHWRIDSDEVSLRPTDGRTAAQHTGGGPRTVVLVDLALDYASATRVGIAAPEHAPKEHVEAAVGFLQGLGYVVTVLPDLPGLVVARTVATLAATAADAVDSGVATADDVDTAMRLGTSYPRGPYEWGAALGWNWVTGVLDALAAAEDAGRYRVSRQLRERAETDDGWREDDEVADRDDLARRASEAMWAADTASRALGMTIEQVSPGTAVVSMRVRPDMVNGHGVCHGGLVFALADSAFAVAGNTHNRRTVAQGADITFVAPAREGDRLLAVAHEKFRGGRSGICDVTVYRDDDRAGRATIALFRGRSREIPGTLVPDEEET</sequence>